<sequence length="109" mass="12288">MEHLSLPCIANFSGEMSVLCKRSLFDLFLRIVRTTPPAVLPVSLRAPGLCTYWDYKRASVVYQQAWSVLRREAFPLWPRSDRGLQLFSTDPAPQPDPAPQSDSALRPVS</sequence>
<evidence type="ECO:0000259" key="2">
    <source>
        <dbReference type="Pfam" id="PF02137"/>
    </source>
</evidence>
<dbReference type="GO" id="GO:0003723">
    <property type="term" value="F:RNA binding"/>
    <property type="evidence" value="ECO:0007669"/>
    <property type="project" value="InterPro"/>
</dbReference>
<dbReference type="GO" id="GO:0004000">
    <property type="term" value="F:adenosine deaminase activity"/>
    <property type="evidence" value="ECO:0007669"/>
    <property type="project" value="InterPro"/>
</dbReference>
<accession>A0AAV2KW78</accession>
<proteinExistence type="predicted"/>
<feature type="domain" description="A to I editase" evidence="2">
    <location>
        <begin position="14"/>
        <end position="79"/>
    </location>
</feature>
<feature type="region of interest" description="Disordered" evidence="1">
    <location>
        <begin position="85"/>
        <end position="109"/>
    </location>
</feature>
<evidence type="ECO:0000313" key="4">
    <source>
        <dbReference type="Proteomes" id="UP001497482"/>
    </source>
</evidence>
<dbReference type="Pfam" id="PF02137">
    <property type="entry name" value="A_deamin"/>
    <property type="match status" value="1"/>
</dbReference>
<organism evidence="3 4">
    <name type="scientific">Knipowitschia caucasica</name>
    <name type="common">Caucasian dwarf goby</name>
    <name type="synonym">Pomatoschistus caucasicus</name>
    <dbReference type="NCBI Taxonomy" id="637954"/>
    <lineage>
        <taxon>Eukaryota</taxon>
        <taxon>Metazoa</taxon>
        <taxon>Chordata</taxon>
        <taxon>Craniata</taxon>
        <taxon>Vertebrata</taxon>
        <taxon>Euteleostomi</taxon>
        <taxon>Actinopterygii</taxon>
        <taxon>Neopterygii</taxon>
        <taxon>Teleostei</taxon>
        <taxon>Neoteleostei</taxon>
        <taxon>Acanthomorphata</taxon>
        <taxon>Gobiaria</taxon>
        <taxon>Gobiiformes</taxon>
        <taxon>Gobioidei</taxon>
        <taxon>Gobiidae</taxon>
        <taxon>Gobiinae</taxon>
        <taxon>Knipowitschia</taxon>
    </lineage>
</organism>
<dbReference type="AlphaFoldDB" id="A0AAV2KW78"/>
<protein>
    <recommendedName>
        <fullName evidence="2">A to I editase domain-containing protein</fullName>
    </recommendedName>
</protein>
<reference evidence="3 4" key="1">
    <citation type="submission" date="2024-04" db="EMBL/GenBank/DDBJ databases">
        <authorList>
            <person name="Waldvogel A.-M."/>
            <person name="Schoenle A."/>
        </authorList>
    </citation>
    <scope>NUCLEOTIDE SEQUENCE [LARGE SCALE GENOMIC DNA]</scope>
</reference>
<name>A0AAV2KW78_KNICA</name>
<evidence type="ECO:0000313" key="3">
    <source>
        <dbReference type="EMBL" id="CAL1592414.1"/>
    </source>
</evidence>
<feature type="compositionally biased region" description="Low complexity" evidence="1">
    <location>
        <begin position="99"/>
        <end position="109"/>
    </location>
</feature>
<dbReference type="GO" id="GO:0006396">
    <property type="term" value="P:RNA processing"/>
    <property type="evidence" value="ECO:0007669"/>
    <property type="project" value="InterPro"/>
</dbReference>
<dbReference type="InterPro" id="IPR002466">
    <property type="entry name" value="A_deamin"/>
</dbReference>
<gene>
    <name evidence="3" type="ORF">KC01_LOCUS21665</name>
</gene>
<keyword evidence="4" id="KW-1185">Reference proteome</keyword>
<evidence type="ECO:0000256" key="1">
    <source>
        <dbReference type="SAM" id="MobiDB-lite"/>
    </source>
</evidence>
<dbReference type="Proteomes" id="UP001497482">
    <property type="component" value="Chromosome 2"/>
</dbReference>
<dbReference type="EMBL" id="OZ035824">
    <property type="protein sequence ID" value="CAL1592414.1"/>
    <property type="molecule type" value="Genomic_DNA"/>
</dbReference>